<accession>A0ABW4BFM0</accession>
<gene>
    <name evidence="13" type="ORF">ACFQ41_05520</name>
</gene>
<dbReference type="InterPro" id="IPR004013">
    <property type="entry name" value="PHP_dom"/>
</dbReference>
<dbReference type="Proteomes" id="UP001597199">
    <property type="component" value="Unassembled WGS sequence"/>
</dbReference>
<dbReference type="PANTHER" id="PTHR32294">
    <property type="entry name" value="DNA POLYMERASE III SUBUNIT ALPHA"/>
    <property type="match status" value="1"/>
</dbReference>
<dbReference type="InterPro" id="IPR040982">
    <property type="entry name" value="DNA_pol3_finger"/>
</dbReference>
<dbReference type="Pfam" id="PF01336">
    <property type="entry name" value="tRNA_anti-codon"/>
    <property type="match status" value="1"/>
</dbReference>
<organism evidence="13 14">
    <name type="scientific">Lacticaseibacillus suilingensis</name>
    <dbReference type="NCBI Taxonomy" id="2799577"/>
    <lineage>
        <taxon>Bacteria</taxon>
        <taxon>Bacillati</taxon>
        <taxon>Bacillota</taxon>
        <taxon>Bacilli</taxon>
        <taxon>Lactobacillales</taxon>
        <taxon>Lactobacillaceae</taxon>
        <taxon>Lacticaseibacillus</taxon>
    </lineage>
</organism>
<evidence type="ECO:0000313" key="14">
    <source>
        <dbReference type="Proteomes" id="UP001597199"/>
    </source>
</evidence>
<keyword evidence="5 13" id="KW-0808">Transferase</keyword>
<evidence type="ECO:0000256" key="10">
    <source>
        <dbReference type="ARBA" id="ARBA00026073"/>
    </source>
</evidence>
<keyword evidence="8" id="KW-0239">DNA-directed DNA polymerase</keyword>
<name>A0ABW4BFM0_9LACO</name>
<evidence type="ECO:0000313" key="13">
    <source>
        <dbReference type="EMBL" id="MFD1398761.1"/>
    </source>
</evidence>
<dbReference type="PANTHER" id="PTHR32294:SF0">
    <property type="entry name" value="DNA POLYMERASE III SUBUNIT ALPHA"/>
    <property type="match status" value="1"/>
</dbReference>
<dbReference type="InterPro" id="IPR004805">
    <property type="entry name" value="DnaE2/DnaE/PolC"/>
</dbReference>
<keyword evidence="7" id="KW-0235">DNA replication</keyword>
<dbReference type="InterPro" id="IPR004365">
    <property type="entry name" value="NA-bd_OB_tRNA"/>
</dbReference>
<evidence type="ECO:0000256" key="1">
    <source>
        <dbReference type="ARBA" id="ARBA00004496"/>
    </source>
</evidence>
<evidence type="ECO:0000256" key="6">
    <source>
        <dbReference type="ARBA" id="ARBA00022695"/>
    </source>
</evidence>
<dbReference type="InterPro" id="IPR003141">
    <property type="entry name" value="Pol/His_phosphatase_N"/>
</dbReference>
<evidence type="ECO:0000256" key="3">
    <source>
        <dbReference type="ARBA" id="ARBA00012417"/>
    </source>
</evidence>
<dbReference type="Pfam" id="PF07733">
    <property type="entry name" value="DNA_pol3_alpha"/>
    <property type="match status" value="1"/>
</dbReference>
<dbReference type="Pfam" id="PF17657">
    <property type="entry name" value="DNA_pol3_finger"/>
    <property type="match status" value="1"/>
</dbReference>
<comment type="similarity">
    <text evidence="2">Belongs to the DNA polymerase type-C family. DnaE subfamily.</text>
</comment>
<evidence type="ECO:0000256" key="2">
    <source>
        <dbReference type="ARBA" id="ARBA00009496"/>
    </source>
</evidence>
<protein>
    <recommendedName>
        <fullName evidence="4">DNA polymerase III subunit alpha</fullName>
        <ecNumber evidence="3">2.7.7.7</ecNumber>
    </recommendedName>
</protein>
<keyword evidence="14" id="KW-1185">Reference proteome</keyword>
<proteinExistence type="inferred from homology"/>
<dbReference type="Pfam" id="PF02811">
    <property type="entry name" value="PHP"/>
    <property type="match status" value="1"/>
</dbReference>
<dbReference type="InterPro" id="IPR029460">
    <property type="entry name" value="DNAPol_HHH"/>
</dbReference>
<dbReference type="CDD" id="cd04485">
    <property type="entry name" value="DnaE_OBF"/>
    <property type="match status" value="1"/>
</dbReference>
<dbReference type="InterPro" id="IPR041931">
    <property type="entry name" value="DNA_pol3_alpha_thumb_dom"/>
</dbReference>
<dbReference type="Gene3D" id="1.10.150.870">
    <property type="match status" value="1"/>
</dbReference>
<comment type="subcellular location">
    <subcellularLocation>
        <location evidence="1">Cytoplasm</location>
    </subcellularLocation>
</comment>
<dbReference type="GO" id="GO:0003887">
    <property type="term" value="F:DNA-directed DNA polymerase activity"/>
    <property type="evidence" value="ECO:0007669"/>
    <property type="project" value="UniProtKB-EC"/>
</dbReference>
<comment type="subunit">
    <text evidence="10">DNA polymerase III contains a core (composed of alpha, epsilon and theta chains) that associates with a tau subunit. This core dimerizes to form the POLIII' complex. PolIII' associates with the gamma complex (composed of gamma, delta, delta', psi and chi chains) and with the beta chain to form the complete DNA polymerase III complex.</text>
</comment>
<dbReference type="Pfam" id="PF14579">
    <property type="entry name" value="HHH_6"/>
    <property type="match status" value="1"/>
</dbReference>
<dbReference type="InterPro" id="IPR011708">
    <property type="entry name" value="DNA_pol3_alpha_NTPase_dom"/>
</dbReference>
<reference evidence="14" key="1">
    <citation type="journal article" date="2019" name="Int. J. Syst. Evol. Microbiol.">
        <title>The Global Catalogue of Microorganisms (GCM) 10K type strain sequencing project: providing services to taxonomists for standard genome sequencing and annotation.</title>
        <authorList>
            <consortium name="The Broad Institute Genomics Platform"/>
            <consortium name="The Broad Institute Genome Sequencing Center for Infectious Disease"/>
            <person name="Wu L."/>
            <person name="Ma J."/>
        </authorList>
    </citation>
    <scope>NUCLEOTIDE SEQUENCE [LARGE SCALE GENOMIC DNA]</scope>
    <source>
        <strain evidence="14">CCM 9110</strain>
    </source>
</reference>
<dbReference type="SMART" id="SM00481">
    <property type="entry name" value="POLIIIAc"/>
    <property type="match status" value="1"/>
</dbReference>
<keyword evidence="6 13" id="KW-0548">Nucleotidyltransferase</keyword>
<dbReference type="Gene3D" id="3.20.20.140">
    <property type="entry name" value="Metal-dependent hydrolases"/>
    <property type="match status" value="1"/>
</dbReference>
<comment type="caution">
    <text evidence="13">The sequence shown here is derived from an EMBL/GenBank/DDBJ whole genome shotgun (WGS) entry which is preliminary data.</text>
</comment>
<dbReference type="CDD" id="cd07431">
    <property type="entry name" value="PHP_PolIIIA"/>
    <property type="match status" value="1"/>
</dbReference>
<evidence type="ECO:0000256" key="9">
    <source>
        <dbReference type="ARBA" id="ARBA00025611"/>
    </source>
</evidence>
<sequence length="1099" mass="120754">MFTHIQVQSANSLLQSPLTLEQIITAAKDRGFSAVGLSDVNVVYGIVDFYRQATAAHIKPLLGMTVAITDARFLVVAETTAGYHQLLRLSSAIMLQSELPKLADLPALTGMAVIIPGTDLLSPAFAERGYTGVELVAALKAKQPASLYLGVTAADLGGSLQQFAETQKLPLLALSQVSYLNPTDAFTQKVMAAIKTGQQLNFRDPTLMDAGPDWLTPADQAAAPFAQVPEALTNLEALVARCQVTIEFKQPQLPHFPTPDNQPAATYLASLAQAGLKKRLGTVPPDYQKRLAYELKVIDEMGFADYFLVVWDVMNHAHEVGIMTGPGRGSAAGALVAYALAITEVDPIEYHLLFERFLNPARAQMPDIDLDIPDDRRGELIQYVHDRYGDDHMAQIITFGTFGAKQAIRDVARVFGLSQFDSNKWSNAIPSQLHINLKQAYEDSLPLRNLVGDAPENQRLFQTALALEGLPRHYSTHAAGIVLAQEVLTDTVALQDGGEGIAQTQVTMVNVEALGLLKIDFLGLRNLSLLARASKAIAYQTKQAFDPKQIPLDDAATLQLFARGDTNGVFQFESAGIRSVLKRLQPTTFEDVVATNALYRPGPMEQIDTFIRRKHGQEPITYAAPALEPILAPTYGVLVYQEQVMQVASTMGGFSLGEADLLRRAMSKKKAAVLAAEKTRFLAGAKAKGYDQATAETVYDYIDRFANYGFNRSHAVAYSMIAFWLAYIKVHYPTAFFAALMNSTLNSGPKLRQYVQELKQRKIKVLAPDINRSGLVFRIEGASLRFGFLSIKGLRRDFADALLTARADGPFRSLQDVFQRLDPKWLKAEQFAPLVAAGVFDQFDDNRAQVNANLAELIETVKLAGNDVGLFEAFQPKLIKVPRQSATEQLDQEAAVLGVYLSGHPVDRYQNQLAPFYPITATTALQGHKQATVLLVIRRIKRIRTKKGQEMAFIDGQDASGPLSITVFPSLYPAISEFKVDQVVLVQGKVEERDGLQMIANQIELADQLVAKLPAAKLFIQLQAQTPAQQKTLLALLGQMTGPTPVITVNAQTRESVMLNRRYWIDASDENVAKIKALMGEKNVVLQRVERVSEKMENS</sequence>
<evidence type="ECO:0000256" key="7">
    <source>
        <dbReference type="ARBA" id="ARBA00022705"/>
    </source>
</evidence>
<evidence type="ECO:0000259" key="12">
    <source>
        <dbReference type="SMART" id="SM00481"/>
    </source>
</evidence>
<dbReference type="EMBL" id="JBHTOA010000023">
    <property type="protein sequence ID" value="MFD1398761.1"/>
    <property type="molecule type" value="Genomic_DNA"/>
</dbReference>
<comment type="catalytic activity">
    <reaction evidence="11">
        <text>DNA(n) + a 2'-deoxyribonucleoside 5'-triphosphate = DNA(n+1) + diphosphate</text>
        <dbReference type="Rhea" id="RHEA:22508"/>
        <dbReference type="Rhea" id="RHEA-COMP:17339"/>
        <dbReference type="Rhea" id="RHEA-COMP:17340"/>
        <dbReference type="ChEBI" id="CHEBI:33019"/>
        <dbReference type="ChEBI" id="CHEBI:61560"/>
        <dbReference type="ChEBI" id="CHEBI:173112"/>
        <dbReference type="EC" id="2.7.7.7"/>
    </reaction>
</comment>
<evidence type="ECO:0000256" key="5">
    <source>
        <dbReference type="ARBA" id="ARBA00022679"/>
    </source>
</evidence>
<comment type="function">
    <text evidence="9">DNA polymerase III is a complex, multichain enzyme responsible for most of the replicative synthesis in bacteria. This DNA polymerase also exhibits 3' to 5' exonuclease activity. The alpha chain is the DNA polymerase.</text>
</comment>
<dbReference type="NCBIfam" id="TIGR00594">
    <property type="entry name" value="polc"/>
    <property type="match status" value="1"/>
</dbReference>
<dbReference type="RefSeq" id="WP_204118731.1">
    <property type="nucleotide sequence ID" value="NZ_BOLV01000007.1"/>
</dbReference>
<feature type="domain" description="Polymerase/histidinol phosphatase N-terminal" evidence="12">
    <location>
        <begin position="3"/>
        <end position="70"/>
    </location>
</feature>
<dbReference type="Gene3D" id="1.10.10.1600">
    <property type="entry name" value="Bacterial DNA polymerase III alpha subunit, thumb domain"/>
    <property type="match status" value="1"/>
</dbReference>
<evidence type="ECO:0000256" key="11">
    <source>
        <dbReference type="ARBA" id="ARBA00049244"/>
    </source>
</evidence>
<evidence type="ECO:0000256" key="8">
    <source>
        <dbReference type="ARBA" id="ARBA00022932"/>
    </source>
</evidence>
<dbReference type="EC" id="2.7.7.7" evidence="3"/>
<evidence type="ECO:0000256" key="4">
    <source>
        <dbReference type="ARBA" id="ARBA00019114"/>
    </source>
</evidence>